<evidence type="ECO:0000313" key="11">
    <source>
        <dbReference type="Proteomes" id="UP001596989"/>
    </source>
</evidence>
<dbReference type="Gene3D" id="1.10.3470.10">
    <property type="entry name" value="ABC transporter involved in vitamin B12 uptake, BtuC"/>
    <property type="match status" value="1"/>
</dbReference>
<dbReference type="CDD" id="cd06550">
    <property type="entry name" value="TM_ABC_iron-siderophores_like"/>
    <property type="match status" value="1"/>
</dbReference>
<feature type="transmembrane region" description="Helical" evidence="9">
    <location>
        <begin position="6"/>
        <end position="26"/>
    </location>
</feature>
<evidence type="ECO:0000313" key="10">
    <source>
        <dbReference type="EMBL" id="MFD0960391.1"/>
    </source>
</evidence>
<keyword evidence="11" id="KW-1185">Reference proteome</keyword>
<evidence type="ECO:0000256" key="2">
    <source>
        <dbReference type="ARBA" id="ARBA00008034"/>
    </source>
</evidence>
<proteinExistence type="inferred from homology"/>
<comment type="caution">
    <text evidence="10">The sequence shown here is derived from an EMBL/GenBank/DDBJ whole genome shotgun (WGS) entry which is preliminary data.</text>
</comment>
<dbReference type="SUPFAM" id="SSF81345">
    <property type="entry name" value="ABC transporter involved in vitamin B12 uptake, BtuC"/>
    <property type="match status" value="1"/>
</dbReference>
<feature type="transmembrane region" description="Helical" evidence="9">
    <location>
        <begin position="57"/>
        <end position="76"/>
    </location>
</feature>
<feature type="transmembrane region" description="Helical" evidence="9">
    <location>
        <begin position="33"/>
        <end position="51"/>
    </location>
</feature>
<feature type="transmembrane region" description="Helical" evidence="9">
    <location>
        <begin position="252"/>
        <end position="272"/>
    </location>
</feature>
<evidence type="ECO:0000256" key="7">
    <source>
        <dbReference type="ARBA" id="ARBA00023136"/>
    </source>
</evidence>
<keyword evidence="5 8" id="KW-0812">Transmembrane</keyword>
<evidence type="ECO:0000256" key="4">
    <source>
        <dbReference type="ARBA" id="ARBA00022475"/>
    </source>
</evidence>
<gene>
    <name evidence="10" type="ORF">ACFQ2I_13445</name>
</gene>
<evidence type="ECO:0000256" key="5">
    <source>
        <dbReference type="ARBA" id="ARBA00022692"/>
    </source>
</evidence>
<evidence type="ECO:0000256" key="3">
    <source>
        <dbReference type="ARBA" id="ARBA00022448"/>
    </source>
</evidence>
<name>A0ABW3HS81_9BACL</name>
<comment type="subcellular location">
    <subcellularLocation>
        <location evidence="1 8">Cell membrane</location>
        <topology evidence="1 8">Multi-pass membrane protein</topology>
    </subcellularLocation>
</comment>
<comment type="similarity">
    <text evidence="2 8">Belongs to the ABC-3 integral membrane protein family.</text>
</comment>
<dbReference type="Pfam" id="PF00950">
    <property type="entry name" value="ABC-3"/>
    <property type="match status" value="1"/>
</dbReference>
<protein>
    <submittedName>
        <fullName evidence="10">Metal ABC transporter permease</fullName>
    </submittedName>
</protein>
<keyword evidence="3 8" id="KW-0813">Transport</keyword>
<dbReference type="PANTHER" id="PTHR30477">
    <property type="entry name" value="ABC-TRANSPORTER METAL-BINDING PROTEIN"/>
    <property type="match status" value="1"/>
</dbReference>
<keyword evidence="4" id="KW-1003">Cell membrane</keyword>
<dbReference type="InterPro" id="IPR037294">
    <property type="entry name" value="ABC_BtuC-like"/>
</dbReference>
<feature type="transmembrane region" description="Helical" evidence="9">
    <location>
        <begin position="141"/>
        <end position="160"/>
    </location>
</feature>
<reference evidence="11" key="1">
    <citation type="journal article" date="2019" name="Int. J. Syst. Evol. Microbiol.">
        <title>The Global Catalogue of Microorganisms (GCM) 10K type strain sequencing project: providing services to taxonomists for standard genome sequencing and annotation.</title>
        <authorList>
            <consortium name="The Broad Institute Genomics Platform"/>
            <consortium name="The Broad Institute Genome Sequencing Center for Infectious Disease"/>
            <person name="Wu L."/>
            <person name="Ma J."/>
        </authorList>
    </citation>
    <scope>NUCLEOTIDE SEQUENCE [LARGE SCALE GENOMIC DNA]</scope>
    <source>
        <strain evidence="11">CCUG 59129</strain>
    </source>
</reference>
<accession>A0ABW3HS81</accession>
<keyword evidence="7 9" id="KW-0472">Membrane</keyword>
<evidence type="ECO:0000256" key="9">
    <source>
        <dbReference type="SAM" id="Phobius"/>
    </source>
</evidence>
<dbReference type="EMBL" id="JBHTJZ010000020">
    <property type="protein sequence ID" value="MFD0960391.1"/>
    <property type="molecule type" value="Genomic_DNA"/>
</dbReference>
<dbReference type="PANTHER" id="PTHR30477:SF8">
    <property type="entry name" value="METAL TRANSPORT SYSTEM MEMBRANE PROTEIN CT_070-RELATED"/>
    <property type="match status" value="1"/>
</dbReference>
<keyword evidence="6 9" id="KW-1133">Transmembrane helix</keyword>
<feature type="transmembrane region" description="Helical" evidence="9">
    <location>
        <begin position="228"/>
        <end position="246"/>
    </location>
</feature>
<feature type="transmembrane region" description="Helical" evidence="9">
    <location>
        <begin position="202"/>
        <end position="221"/>
    </location>
</feature>
<dbReference type="RefSeq" id="WP_377564877.1">
    <property type="nucleotide sequence ID" value="NZ_JBHTJZ010000020.1"/>
</dbReference>
<evidence type="ECO:0000256" key="8">
    <source>
        <dbReference type="RuleBase" id="RU003943"/>
    </source>
</evidence>
<sequence>MSDFWILLTGSLVAACCGVVGVFLVLRKMAMIGDAISHSVMPGIVIAFLLSGSRDSFLMMTAALVFGLITTFLIGMFQRSGVQSDASIGVVFTALFAIGVILVSLFARQVHLDQDAILYGEIAFVHWNVWDVGGVDLGPKAVWLLGFTLLVIGAVIGLFYKQFKLCSFDPALAAALGIPVAFFHYLLMGLVSMATVSSFESVGAILVVGMIIIPASTAYLLTDKLGVMIALSIASGVASVFLGYYVSMALDASIAGCIVCASGVLFIAAFLFSPSHGYVMRKLRQRKLASQSSLSASA</sequence>
<evidence type="ECO:0000256" key="6">
    <source>
        <dbReference type="ARBA" id="ARBA00022989"/>
    </source>
</evidence>
<feature type="transmembrane region" description="Helical" evidence="9">
    <location>
        <begin position="88"/>
        <end position="107"/>
    </location>
</feature>
<dbReference type="Proteomes" id="UP001596989">
    <property type="component" value="Unassembled WGS sequence"/>
</dbReference>
<feature type="transmembrane region" description="Helical" evidence="9">
    <location>
        <begin position="172"/>
        <end position="196"/>
    </location>
</feature>
<organism evidence="10 11">
    <name type="scientific">Paenibacillus chungangensis</name>
    <dbReference type="NCBI Taxonomy" id="696535"/>
    <lineage>
        <taxon>Bacteria</taxon>
        <taxon>Bacillati</taxon>
        <taxon>Bacillota</taxon>
        <taxon>Bacilli</taxon>
        <taxon>Bacillales</taxon>
        <taxon>Paenibacillaceae</taxon>
        <taxon>Paenibacillus</taxon>
    </lineage>
</organism>
<evidence type="ECO:0000256" key="1">
    <source>
        <dbReference type="ARBA" id="ARBA00004651"/>
    </source>
</evidence>
<dbReference type="InterPro" id="IPR001626">
    <property type="entry name" value="ABC_TroCD"/>
</dbReference>